<protein>
    <submittedName>
        <fullName evidence="3 4">UBX domain-containing protein, putative</fullName>
    </submittedName>
</protein>
<dbReference type="HOGENOM" id="CLU_033280_0_0_1"/>
<dbReference type="PANTHER" id="PTHR23153:SF38">
    <property type="entry name" value="UBX DOMAIN-CONTAINING PROTEIN 6"/>
    <property type="match status" value="1"/>
</dbReference>
<evidence type="ECO:0000259" key="2">
    <source>
        <dbReference type="PROSITE" id="PS50033"/>
    </source>
</evidence>
<evidence type="ECO:0000313" key="4">
    <source>
        <dbReference type="EnsemblMetazoa" id="PHUM380870-PA"/>
    </source>
</evidence>
<keyword evidence="5" id="KW-1185">Reference proteome</keyword>
<dbReference type="SUPFAM" id="SSF143503">
    <property type="entry name" value="PUG domain-like"/>
    <property type="match status" value="1"/>
</dbReference>
<dbReference type="SUPFAM" id="SSF54236">
    <property type="entry name" value="Ubiquitin-like"/>
    <property type="match status" value="1"/>
</dbReference>
<dbReference type="OrthoDB" id="49605at2759"/>
<proteinExistence type="predicted"/>
<feature type="domain" description="UBX" evidence="2">
    <location>
        <begin position="353"/>
        <end position="422"/>
    </location>
</feature>
<dbReference type="Gene3D" id="1.20.58.2190">
    <property type="match status" value="1"/>
</dbReference>
<dbReference type="InterPro" id="IPR018997">
    <property type="entry name" value="PUB_domain"/>
</dbReference>
<feature type="compositionally biased region" description="Low complexity" evidence="1">
    <location>
        <begin position="34"/>
        <end position="58"/>
    </location>
</feature>
<dbReference type="SMART" id="SM00580">
    <property type="entry name" value="PUG"/>
    <property type="match status" value="1"/>
</dbReference>
<organism>
    <name type="scientific">Pediculus humanus subsp. corporis</name>
    <name type="common">Body louse</name>
    <dbReference type="NCBI Taxonomy" id="121224"/>
    <lineage>
        <taxon>Eukaryota</taxon>
        <taxon>Metazoa</taxon>
        <taxon>Ecdysozoa</taxon>
        <taxon>Arthropoda</taxon>
        <taxon>Hexapoda</taxon>
        <taxon>Insecta</taxon>
        <taxon>Pterygota</taxon>
        <taxon>Neoptera</taxon>
        <taxon>Paraneoptera</taxon>
        <taxon>Psocodea</taxon>
        <taxon>Troctomorpha</taxon>
        <taxon>Phthiraptera</taxon>
        <taxon>Anoplura</taxon>
        <taxon>Pediculidae</taxon>
        <taxon>Pediculus</taxon>
    </lineage>
</organism>
<feature type="compositionally biased region" description="Basic and acidic residues" evidence="1">
    <location>
        <begin position="1"/>
        <end position="18"/>
    </location>
</feature>
<dbReference type="CDD" id="cd10460">
    <property type="entry name" value="PUB_UBXD1"/>
    <property type="match status" value="1"/>
</dbReference>
<dbReference type="EnsemblMetazoa" id="PHUM380870-RA">
    <property type="protein sequence ID" value="PHUM380870-PA"/>
    <property type="gene ID" value="PHUM380870"/>
</dbReference>
<dbReference type="EMBL" id="DS235430">
    <property type="protein sequence ID" value="EEB15701.1"/>
    <property type="molecule type" value="Genomic_DNA"/>
</dbReference>
<dbReference type="CTD" id="8237229"/>
<dbReference type="OMA" id="VFFRCPM"/>
<name>E0VQP5_PEDHC</name>
<evidence type="ECO:0000256" key="1">
    <source>
        <dbReference type="SAM" id="MobiDB-lite"/>
    </source>
</evidence>
<dbReference type="GeneID" id="8237229"/>
<dbReference type="PANTHER" id="PTHR23153">
    <property type="entry name" value="UBX-RELATED"/>
    <property type="match status" value="1"/>
</dbReference>
<evidence type="ECO:0000313" key="3">
    <source>
        <dbReference type="EMBL" id="EEB15701.1"/>
    </source>
</evidence>
<dbReference type="STRING" id="121224.E0VQP5"/>
<dbReference type="InParanoid" id="E0VQP5"/>
<dbReference type="InterPro" id="IPR029071">
    <property type="entry name" value="Ubiquitin-like_domsf"/>
</dbReference>
<dbReference type="VEuPathDB" id="VectorBase:PHUM380870"/>
<dbReference type="Proteomes" id="UP000009046">
    <property type="component" value="Unassembled WGS sequence"/>
</dbReference>
<dbReference type="PROSITE" id="PS50033">
    <property type="entry name" value="UBX"/>
    <property type="match status" value="1"/>
</dbReference>
<dbReference type="AlphaFoldDB" id="E0VQP5"/>
<evidence type="ECO:0000313" key="5">
    <source>
        <dbReference type="Proteomes" id="UP000009046"/>
    </source>
</evidence>
<dbReference type="EMBL" id="AAZO01004447">
    <property type="status" value="NOT_ANNOTATED_CDS"/>
    <property type="molecule type" value="Genomic_DNA"/>
</dbReference>
<accession>E0VQP5</accession>
<dbReference type="GO" id="GO:0005737">
    <property type="term" value="C:cytoplasm"/>
    <property type="evidence" value="ECO:0007669"/>
    <property type="project" value="TreeGrafter"/>
</dbReference>
<reference evidence="4" key="3">
    <citation type="submission" date="2020-05" db="UniProtKB">
        <authorList>
            <consortium name="EnsemblMetazoa"/>
        </authorList>
    </citation>
    <scope>IDENTIFICATION</scope>
    <source>
        <strain evidence="4">USDA</strain>
    </source>
</reference>
<dbReference type="Pfam" id="PF09409">
    <property type="entry name" value="PUB"/>
    <property type="match status" value="1"/>
</dbReference>
<sequence>MIDKIRKLLKNKKTDAAFKRAGPGYRLNEPSDYSRSNHSGASSCGSSSGSSASVQPSSTRKELTEESKNAAEAALARWDKQKNVGKKSMATIKAQVRQELEAEKRVHTASAATHSKSKPEIELEGSPLLAVQGVFFECPLLGPDVLTKEEWNHKIREFLYNELEEEKGLIACLIIHTLNYNREKVATCVNTIVKYLENILKYPDEEKYRKIRMSNKVFCEKVQPVEGALLILEAAGFEVKEEVSNEGTVENYLVYPIEKLPDAPEVFEILIDGLKNAEPITLELHRNLQVLLPTQAKERNELPASFYNLTVEEIKKEQFLRAEEVERNLTLRTKAMREKDNIQEIRRYKFALIRVRFPDGILLQGTFGVYEKVSSIITFVKETLDDENLGFTLTTPDGQHLVPDSEATLLDFKLVPAAIIIFTPDTSKKTYFKAEILTLIESLTLS</sequence>
<reference evidence="3" key="1">
    <citation type="submission" date="2007-04" db="EMBL/GenBank/DDBJ databases">
        <title>Annotation of Pediculus humanus corporis strain USDA.</title>
        <authorList>
            <person name="Kirkness E."/>
            <person name="Hannick L."/>
            <person name="Hass B."/>
            <person name="Bruggner R."/>
            <person name="Lawson D."/>
            <person name="Bidwell S."/>
            <person name="Joardar V."/>
            <person name="Caler E."/>
            <person name="Walenz B."/>
            <person name="Inman J."/>
            <person name="Schobel S."/>
            <person name="Galinsky K."/>
            <person name="Amedeo P."/>
            <person name="Strausberg R."/>
        </authorList>
    </citation>
    <scope>NUCLEOTIDE SEQUENCE</scope>
    <source>
        <strain evidence="3">USDA</strain>
    </source>
</reference>
<gene>
    <name evidence="4" type="primary">8237229</name>
    <name evidence="3" type="ORF">Phum_PHUM380870</name>
</gene>
<dbReference type="FunCoup" id="E0VQP5">
    <property type="interactions" value="1473"/>
</dbReference>
<dbReference type="InterPro" id="IPR001012">
    <property type="entry name" value="UBX_dom"/>
</dbReference>
<dbReference type="eggNOG" id="KOG2699">
    <property type="taxonomic scope" value="Eukaryota"/>
</dbReference>
<dbReference type="RefSeq" id="XP_002428439.1">
    <property type="nucleotide sequence ID" value="XM_002428394.1"/>
</dbReference>
<dbReference type="CDD" id="cd16119">
    <property type="entry name" value="UBX_UBXN6"/>
    <property type="match status" value="1"/>
</dbReference>
<reference evidence="3" key="2">
    <citation type="submission" date="2007-04" db="EMBL/GenBank/DDBJ databases">
        <title>The genome of the human body louse.</title>
        <authorList>
            <consortium name="The Human Body Louse Genome Consortium"/>
            <person name="Kirkness E."/>
            <person name="Walenz B."/>
            <person name="Hass B."/>
            <person name="Bruggner R."/>
            <person name="Strausberg R."/>
        </authorList>
    </citation>
    <scope>NUCLEOTIDE SEQUENCE</scope>
    <source>
        <strain evidence="3">USDA</strain>
    </source>
</reference>
<dbReference type="Gene3D" id="3.10.20.90">
    <property type="entry name" value="Phosphatidylinositol 3-kinase Catalytic Subunit, Chain A, domain 1"/>
    <property type="match status" value="1"/>
</dbReference>
<dbReference type="Pfam" id="PF00789">
    <property type="entry name" value="UBX"/>
    <property type="match status" value="1"/>
</dbReference>
<dbReference type="InterPro" id="IPR036339">
    <property type="entry name" value="PUB-like_dom_sf"/>
</dbReference>
<dbReference type="KEGG" id="phu:Phum_PHUM380870"/>
<dbReference type="InterPro" id="IPR042774">
    <property type="entry name" value="UBXN6_PUB"/>
</dbReference>
<feature type="compositionally biased region" description="Basic and acidic residues" evidence="1">
    <location>
        <begin position="59"/>
        <end position="69"/>
    </location>
</feature>
<feature type="region of interest" description="Disordered" evidence="1">
    <location>
        <begin position="1"/>
        <end position="70"/>
    </location>
</feature>